<evidence type="ECO:0000256" key="4">
    <source>
        <dbReference type="ARBA" id="ARBA00034320"/>
    </source>
</evidence>
<dbReference type="PANTHER" id="PTHR13748">
    <property type="entry name" value="COBW-RELATED"/>
    <property type="match status" value="1"/>
</dbReference>
<dbReference type="InterPro" id="IPR011629">
    <property type="entry name" value="CobW-like_C"/>
</dbReference>
<dbReference type="AlphaFoldDB" id="W7DU07"/>
<proteinExistence type="inferred from homology"/>
<dbReference type="OrthoDB" id="9808822at2"/>
<dbReference type="Gene3D" id="3.40.50.300">
    <property type="entry name" value="P-loop containing nucleotide triphosphate hydrolases"/>
    <property type="match status" value="1"/>
</dbReference>
<dbReference type="GO" id="GO:0005737">
    <property type="term" value="C:cytoplasm"/>
    <property type="evidence" value="ECO:0007669"/>
    <property type="project" value="TreeGrafter"/>
</dbReference>
<comment type="function">
    <text evidence="5">Zinc chaperone that directly transfers zinc cofactor to target proteins, thereby activating them. Zinc is transferred from the CXCC motif in the GTPase domain to the zinc binding site in target proteins in a process requiring GTP hydrolysis.</text>
</comment>
<dbReference type="PATRIC" id="fig|1208583.4.peg.423"/>
<accession>W7DU07</accession>
<dbReference type="eggNOG" id="COG0523">
    <property type="taxonomic scope" value="Bacteria"/>
</dbReference>
<dbReference type="RefSeq" id="WP_034336484.1">
    <property type="nucleotide sequence ID" value="NZ_ATSX01000001.1"/>
</dbReference>
<keyword evidence="10" id="KW-1185">Reference proteome</keyword>
<organism evidence="9 10">
    <name type="scientific">Commensalibacter papalotli</name>
    <name type="common">ex Servin-Garciduenas et al. 2014</name>
    <dbReference type="NCBI Taxonomy" id="1208583"/>
    <lineage>
        <taxon>Bacteria</taxon>
        <taxon>Pseudomonadati</taxon>
        <taxon>Pseudomonadota</taxon>
        <taxon>Alphaproteobacteria</taxon>
        <taxon>Acetobacterales</taxon>
        <taxon>Acetobacteraceae</taxon>
    </lineage>
</organism>
<dbReference type="PANTHER" id="PTHR13748:SF62">
    <property type="entry name" value="COBW DOMAIN-CONTAINING PROTEIN"/>
    <property type="match status" value="1"/>
</dbReference>
<comment type="caution">
    <text evidence="9">The sequence shown here is derived from an EMBL/GenBank/DDBJ whole genome shotgun (WGS) entry which is preliminary data.</text>
</comment>
<feature type="domain" description="CobW C-terminal" evidence="8">
    <location>
        <begin position="232"/>
        <end position="322"/>
    </location>
</feature>
<keyword evidence="7" id="KW-0175">Coiled coil</keyword>
<evidence type="ECO:0000256" key="2">
    <source>
        <dbReference type="ARBA" id="ARBA00022801"/>
    </source>
</evidence>
<dbReference type="Gene3D" id="3.30.1220.10">
    <property type="entry name" value="CobW-like, C-terminal domain"/>
    <property type="match status" value="1"/>
</dbReference>
<dbReference type="EMBL" id="ATSX01000001">
    <property type="protein sequence ID" value="EUK18505.1"/>
    <property type="molecule type" value="Genomic_DNA"/>
</dbReference>
<keyword evidence="3" id="KW-0143">Chaperone</keyword>
<feature type="coiled-coil region" evidence="7">
    <location>
        <begin position="73"/>
        <end position="100"/>
    </location>
</feature>
<evidence type="ECO:0000256" key="1">
    <source>
        <dbReference type="ARBA" id="ARBA00022741"/>
    </source>
</evidence>
<dbReference type="Pfam" id="PF07683">
    <property type="entry name" value="CobW_C"/>
    <property type="match status" value="1"/>
</dbReference>
<reference evidence="9 10" key="1">
    <citation type="journal article" date="2014" name="Genome Announc.">
        <title>Draft Genome Sequence of Commensalibacter papalotli MX01, a Symbiont Identified from the Guts of Overwintering Monarch Butterflies.</title>
        <authorList>
            <person name="Servin-Garciduenas L.E."/>
            <person name="Sanchez-Quinto A."/>
            <person name="Martinez-Romero E."/>
        </authorList>
    </citation>
    <scope>NUCLEOTIDE SEQUENCE [LARGE SCALE GENOMIC DNA]</scope>
    <source>
        <strain evidence="10">MX-MONARCH01</strain>
    </source>
</reference>
<dbReference type="InterPro" id="IPR003495">
    <property type="entry name" value="CobW/HypB/UreG_nucleotide-bd"/>
</dbReference>
<sequence>MIPSIPVFILCGFLGAGKTTLLNYILYHQTTHKIAIIENEFGNIAIDTSFLSSSNTAIHITTLKNGCICCNSHAELEVSLKELLDQLDRKEVNFTQLIIECTGMADPSPILRTFLTHEIFSKRFDIKGTITIVDAINALYHFKHFNVTQAQIAMADLILLSKTDLSTELLEPLVNQIQHMNKVAPIYNLKHGQLDLKLLDELNFLSPKLSPNSSLFSCVPIIDDKISYDTKVNSFVIHRKQAFDADKLSRLINKILKVFEKQLIRYKGIFNIQHNPHRLIFQGVQQIYNSEWGEKWNNTEDRYSEIVFIGVKLPEEEFHYFFNKI</sequence>
<evidence type="ECO:0000256" key="7">
    <source>
        <dbReference type="SAM" id="Coils"/>
    </source>
</evidence>
<gene>
    <name evidence="9" type="ORF">COMX_02115</name>
</gene>
<dbReference type="InterPro" id="IPR036627">
    <property type="entry name" value="CobW-likC_sf"/>
</dbReference>
<keyword evidence="1" id="KW-0547">Nucleotide-binding</keyword>
<dbReference type="SMART" id="SM00833">
    <property type="entry name" value="CobW_C"/>
    <property type="match status" value="1"/>
</dbReference>
<evidence type="ECO:0000256" key="5">
    <source>
        <dbReference type="ARBA" id="ARBA00045658"/>
    </source>
</evidence>
<name>W7DU07_9PROT</name>
<dbReference type="Pfam" id="PF02492">
    <property type="entry name" value="cobW"/>
    <property type="match status" value="1"/>
</dbReference>
<dbReference type="CDD" id="cd03112">
    <property type="entry name" value="CobW-like"/>
    <property type="match status" value="1"/>
</dbReference>
<dbReference type="SUPFAM" id="SSF90002">
    <property type="entry name" value="Hypothetical protein YjiA, C-terminal domain"/>
    <property type="match status" value="1"/>
</dbReference>
<evidence type="ECO:0000256" key="6">
    <source>
        <dbReference type="ARBA" id="ARBA00049117"/>
    </source>
</evidence>
<protein>
    <submittedName>
        <fullName evidence="9">GTP-binding protein YjiA</fullName>
    </submittedName>
</protein>
<dbReference type="GO" id="GO:0016787">
    <property type="term" value="F:hydrolase activity"/>
    <property type="evidence" value="ECO:0007669"/>
    <property type="project" value="UniProtKB-KW"/>
</dbReference>
<dbReference type="SUPFAM" id="SSF52540">
    <property type="entry name" value="P-loop containing nucleoside triphosphate hydrolases"/>
    <property type="match status" value="1"/>
</dbReference>
<dbReference type="STRING" id="1208583.COMX_02115"/>
<comment type="similarity">
    <text evidence="4">Belongs to the SIMIBI class G3E GTPase family. ZNG1 subfamily.</text>
</comment>
<comment type="catalytic activity">
    <reaction evidence="6">
        <text>GTP + H2O = GDP + phosphate + H(+)</text>
        <dbReference type="Rhea" id="RHEA:19669"/>
        <dbReference type="ChEBI" id="CHEBI:15377"/>
        <dbReference type="ChEBI" id="CHEBI:15378"/>
        <dbReference type="ChEBI" id="CHEBI:37565"/>
        <dbReference type="ChEBI" id="CHEBI:43474"/>
        <dbReference type="ChEBI" id="CHEBI:58189"/>
    </reaction>
    <physiologicalReaction direction="left-to-right" evidence="6">
        <dbReference type="Rhea" id="RHEA:19670"/>
    </physiologicalReaction>
</comment>
<evidence type="ECO:0000313" key="9">
    <source>
        <dbReference type="EMBL" id="EUK18505.1"/>
    </source>
</evidence>
<evidence type="ECO:0000313" key="10">
    <source>
        <dbReference type="Proteomes" id="UP000019250"/>
    </source>
</evidence>
<dbReference type="InterPro" id="IPR027417">
    <property type="entry name" value="P-loop_NTPase"/>
</dbReference>
<evidence type="ECO:0000256" key="3">
    <source>
        <dbReference type="ARBA" id="ARBA00023186"/>
    </source>
</evidence>
<dbReference type="InterPro" id="IPR051316">
    <property type="entry name" value="Zinc-reg_GTPase_activator"/>
</dbReference>
<keyword evidence="2" id="KW-0378">Hydrolase</keyword>
<dbReference type="GO" id="GO:0000166">
    <property type="term" value="F:nucleotide binding"/>
    <property type="evidence" value="ECO:0007669"/>
    <property type="project" value="UniProtKB-KW"/>
</dbReference>
<dbReference type="Proteomes" id="UP000019250">
    <property type="component" value="Unassembled WGS sequence"/>
</dbReference>
<evidence type="ECO:0000259" key="8">
    <source>
        <dbReference type="SMART" id="SM00833"/>
    </source>
</evidence>